<sequence>MAADDDDSEKSHEASQRKLDDARKKGEIARSPDLLTATAYGGILLIAVAIGHNSIFGLAETLLPFVDHPQQLAKTYFGDGSMSPVGSLISSSIAPVLPWVGAPGLLVLAVLFAQKGIAVAPEKLTIKWSRLSPVENAKNKFGRRGLFEFAKSFTKLMVYSAVLGLFLSAQMESITGSLQGAPENVVIILMSLAIKMMMIVVIVATAIGAIDYFWQHQEHLRKNRMSHKELRDEYKDSEGDPGMKQQRRFRAQEIAMNQMMADVPKADVIIVNPTHYAVALKWSRAPGEVPVCVAKGVDHVAARIREVAQDSAVPIHSDPPTARALYASVDIDQSIAHEHYRPVAAAIRFADAMRRRAKERGR</sequence>
<dbReference type="OrthoDB" id="9807950at2"/>
<dbReference type="EMBL" id="FZNN01000003">
    <property type="protein sequence ID" value="SNR37123.1"/>
    <property type="molecule type" value="Genomic_DNA"/>
</dbReference>
<dbReference type="AlphaFoldDB" id="A0A238VTK9"/>
<organism evidence="4 5">
    <name type="scientific">Puniceibacterium sediminis</name>
    <dbReference type="NCBI Taxonomy" id="1608407"/>
    <lineage>
        <taxon>Bacteria</taxon>
        <taxon>Pseudomonadati</taxon>
        <taxon>Pseudomonadota</taxon>
        <taxon>Alphaproteobacteria</taxon>
        <taxon>Rhodobacterales</taxon>
        <taxon>Paracoccaceae</taxon>
        <taxon>Puniceibacterium</taxon>
    </lineage>
</organism>
<dbReference type="Proteomes" id="UP000198417">
    <property type="component" value="Unassembled WGS sequence"/>
</dbReference>
<evidence type="ECO:0000256" key="3">
    <source>
        <dbReference type="SAM" id="Phobius"/>
    </source>
</evidence>
<feature type="transmembrane region" description="Helical" evidence="3">
    <location>
        <begin position="92"/>
        <end position="113"/>
    </location>
</feature>
<dbReference type="SUPFAM" id="SSF160544">
    <property type="entry name" value="EscU C-terminal domain-like"/>
    <property type="match status" value="1"/>
</dbReference>
<keyword evidence="4" id="KW-0282">Flagellum</keyword>
<dbReference type="PRINTS" id="PR00950">
    <property type="entry name" value="TYPE3IMSPROT"/>
</dbReference>
<evidence type="ECO:0000256" key="2">
    <source>
        <dbReference type="SAM" id="MobiDB-lite"/>
    </source>
</evidence>
<gene>
    <name evidence="4" type="ORF">SAMN06265370_10388</name>
</gene>
<protein>
    <submittedName>
        <fullName evidence="4">Flagellar biosynthetic protein FlhB</fullName>
    </submittedName>
</protein>
<keyword evidence="3" id="KW-1133">Transmembrane helix</keyword>
<evidence type="ECO:0000313" key="4">
    <source>
        <dbReference type="EMBL" id="SNR37123.1"/>
    </source>
</evidence>
<evidence type="ECO:0000313" key="5">
    <source>
        <dbReference type="Proteomes" id="UP000198417"/>
    </source>
</evidence>
<reference evidence="4 5" key="1">
    <citation type="submission" date="2017-06" db="EMBL/GenBank/DDBJ databases">
        <authorList>
            <person name="Kim H.J."/>
            <person name="Triplett B.A."/>
        </authorList>
    </citation>
    <scope>NUCLEOTIDE SEQUENCE [LARGE SCALE GENOMIC DNA]</scope>
    <source>
        <strain evidence="4 5">DSM 29052</strain>
    </source>
</reference>
<evidence type="ECO:0000256" key="1">
    <source>
        <dbReference type="ARBA" id="ARBA00010690"/>
    </source>
</evidence>
<feature type="transmembrane region" description="Helical" evidence="3">
    <location>
        <begin position="153"/>
        <end position="171"/>
    </location>
</feature>
<dbReference type="GO" id="GO:0009306">
    <property type="term" value="P:protein secretion"/>
    <property type="evidence" value="ECO:0007669"/>
    <property type="project" value="InterPro"/>
</dbReference>
<keyword evidence="3" id="KW-0472">Membrane</keyword>
<name>A0A238VTK9_9RHOB</name>
<dbReference type="Pfam" id="PF01312">
    <property type="entry name" value="Bac_export_2"/>
    <property type="match status" value="1"/>
</dbReference>
<dbReference type="InterPro" id="IPR006135">
    <property type="entry name" value="T3SS_substrate_exporter"/>
</dbReference>
<proteinExistence type="inferred from homology"/>
<keyword evidence="5" id="KW-1185">Reference proteome</keyword>
<feature type="transmembrane region" description="Helical" evidence="3">
    <location>
        <begin position="186"/>
        <end position="214"/>
    </location>
</feature>
<feature type="compositionally biased region" description="Basic and acidic residues" evidence="2">
    <location>
        <begin position="9"/>
        <end position="24"/>
    </location>
</feature>
<comment type="similarity">
    <text evidence="1">Belongs to the type III secretion exporter family.</text>
</comment>
<dbReference type="InterPro" id="IPR029025">
    <property type="entry name" value="T3SS_substrate_exporter_C"/>
</dbReference>
<accession>A0A238VTK9</accession>
<dbReference type="GO" id="GO:0005886">
    <property type="term" value="C:plasma membrane"/>
    <property type="evidence" value="ECO:0007669"/>
    <property type="project" value="TreeGrafter"/>
</dbReference>
<keyword evidence="4" id="KW-0969">Cilium</keyword>
<keyword evidence="4" id="KW-0966">Cell projection</keyword>
<dbReference type="PANTHER" id="PTHR30531:SF12">
    <property type="entry name" value="FLAGELLAR BIOSYNTHETIC PROTEIN FLHB"/>
    <property type="match status" value="1"/>
</dbReference>
<dbReference type="Gene3D" id="3.40.1690.10">
    <property type="entry name" value="secretion proteins EscU"/>
    <property type="match status" value="1"/>
</dbReference>
<keyword evidence="3" id="KW-0812">Transmembrane</keyword>
<feature type="transmembrane region" description="Helical" evidence="3">
    <location>
        <begin position="34"/>
        <end position="55"/>
    </location>
</feature>
<dbReference type="Gene3D" id="6.10.250.2080">
    <property type="match status" value="1"/>
</dbReference>
<dbReference type="RefSeq" id="WP_089269408.1">
    <property type="nucleotide sequence ID" value="NZ_FZNN01000003.1"/>
</dbReference>
<feature type="region of interest" description="Disordered" evidence="2">
    <location>
        <begin position="1"/>
        <end position="24"/>
    </location>
</feature>
<dbReference type="PANTHER" id="PTHR30531">
    <property type="entry name" value="FLAGELLAR BIOSYNTHETIC PROTEIN FLHB"/>
    <property type="match status" value="1"/>
</dbReference>